<dbReference type="InterPro" id="IPR004710">
    <property type="entry name" value="Bilac:Na_transpt"/>
</dbReference>
<evidence type="ECO:0000256" key="3">
    <source>
        <dbReference type="ARBA" id="ARBA00022989"/>
    </source>
</evidence>
<keyword evidence="3 5" id="KW-1133">Transmembrane helix</keyword>
<dbReference type="Pfam" id="PF01758">
    <property type="entry name" value="SBF"/>
    <property type="match status" value="1"/>
</dbReference>
<dbReference type="PANTHER" id="PTHR10361">
    <property type="entry name" value="SODIUM-BILE ACID COTRANSPORTER"/>
    <property type="match status" value="1"/>
</dbReference>
<feature type="transmembrane region" description="Helical" evidence="5">
    <location>
        <begin position="39"/>
        <end position="59"/>
    </location>
</feature>
<feature type="transmembrane region" description="Helical" evidence="5">
    <location>
        <begin position="71"/>
        <end position="96"/>
    </location>
</feature>
<keyword evidence="7" id="KW-1185">Reference proteome</keyword>
<accession>A0A2X0WS88</accession>
<dbReference type="RefSeq" id="WP_113743598.1">
    <property type="nucleotide sequence ID" value="NZ_UAPU01000007.1"/>
</dbReference>
<feature type="transmembrane region" description="Helical" evidence="5">
    <location>
        <begin position="167"/>
        <end position="188"/>
    </location>
</feature>
<comment type="subcellular location">
    <subcellularLocation>
        <location evidence="1">Membrane</location>
        <topology evidence="1">Multi-pass membrane protein</topology>
    </subcellularLocation>
</comment>
<feature type="transmembrane region" description="Helical" evidence="5">
    <location>
        <begin position="131"/>
        <end position="155"/>
    </location>
</feature>
<feature type="transmembrane region" description="Helical" evidence="5">
    <location>
        <begin position="195"/>
        <end position="215"/>
    </location>
</feature>
<dbReference type="OrthoDB" id="9806785at2"/>
<evidence type="ECO:0000256" key="4">
    <source>
        <dbReference type="ARBA" id="ARBA00023136"/>
    </source>
</evidence>
<gene>
    <name evidence="6" type="ORF">NCTC13093_00798</name>
</gene>
<feature type="transmembrane region" description="Helical" evidence="5">
    <location>
        <begin position="12"/>
        <end position="33"/>
    </location>
</feature>
<protein>
    <submittedName>
        <fullName evidence="6">Bile acid transporter</fullName>
    </submittedName>
</protein>
<keyword evidence="2 5" id="KW-0812">Transmembrane</keyword>
<dbReference type="EMBL" id="UAPV01000001">
    <property type="protein sequence ID" value="SPT69422.1"/>
    <property type="molecule type" value="Genomic_DNA"/>
</dbReference>
<dbReference type="PANTHER" id="PTHR10361:SF28">
    <property type="entry name" value="P3 PROTEIN-RELATED"/>
    <property type="match status" value="1"/>
</dbReference>
<reference evidence="6 7" key="1">
    <citation type="submission" date="2018-06" db="EMBL/GenBank/DDBJ databases">
        <authorList>
            <consortium name="Pathogen Informatics"/>
            <person name="Doyle S."/>
        </authorList>
    </citation>
    <scope>NUCLEOTIDE SEQUENCE [LARGE SCALE GENOMIC DNA]</scope>
    <source>
        <strain evidence="6 7">NCTC13093</strain>
    </source>
</reference>
<organism evidence="6 7">
    <name type="scientific">Anaerobiospirillum thomasii</name>
    <dbReference type="NCBI Taxonomy" id="179995"/>
    <lineage>
        <taxon>Bacteria</taxon>
        <taxon>Pseudomonadati</taxon>
        <taxon>Pseudomonadota</taxon>
        <taxon>Gammaproteobacteria</taxon>
        <taxon>Aeromonadales</taxon>
        <taxon>Succinivibrionaceae</taxon>
        <taxon>Anaerobiospirillum</taxon>
    </lineage>
</organism>
<feature type="transmembrane region" description="Helical" evidence="5">
    <location>
        <begin position="227"/>
        <end position="248"/>
    </location>
</feature>
<evidence type="ECO:0000313" key="7">
    <source>
        <dbReference type="Proteomes" id="UP000250086"/>
    </source>
</evidence>
<dbReference type="GO" id="GO:0016020">
    <property type="term" value="C:membrane"/>
    <property type="evidence" value="ECO:0007669"/>
    <property type="project" value="UniProtKB-SubCell"/>
</dbReference>
<evidence type="ECO:0000313" key="6">
    <source>
        <dbReference type="EMBL" id="SPT69422.1"/>
    </source>
</evidence>
<evidence type="ECO:0000256" key="1">
    <source>
        <dbReference type="ARBA" id="ARBA00004141"/>
    </source>
</evidence>
<feature type="transmembrane region" description="Helical" evidence="5">
    <location>
        <begin position="260"/>
        <end position="281"/>
    </location>
</feature>
<dbReference type="Gene3D" id="1.20.1530.20">
    <property type="match status" value="1"/>
</dbReference>
<feature type="transmembrane region" description="Helical" evidence="5">
    <location>
        <begin position="102"/>
        <end position="124"/>
    </location>
</feature>
<keyword evidence="4 5" id="KW-0472">Membrane</keyword>
<evidence type="ECO:0000256" key="5">
    <source>
        <dbReference type="SAM" id="Phobius"/>
    </source>
</evidence>
<proteinExistence type="predicted"/>
<evidence type="ECO:0000256" key="2">
    <source>
        <dbReference type="ARBA" id="ARBA00022692"/>
    </source>
</evidence>
<dbReference type="InterPro" id="IPR038770">
    <property type="entry name" value="Na+/solute_symporter_sf"/>
</dbReference>
<dbReference type="InterPro" id="IPR002657">
    <property type="entry name" value="BilAc:Na_symport/Acr3"/>
</dbReference>
<dbReference type="AlphaFoldDB" id="A0A2X0WS88"/>
<sequence length="329" mass="34867">MLSMLAALSKVSTFVGKTFAVWVVLFAVMAFYFPETFKFLAAYISILLGIVMFGMGLTLKAKDFSEVLTRPFEVFIGIAGQFIIMPLMAYLLSIVLNLPSEIAVGVILVGCCPGGTASNVMTFLAKGDVPLSVTISACTTLLAPIVTPALVYIFANQWVDIDPAAMFMSIVNVVIVPIVAGVIINAFFGRYLKDAVVALPLVSVAAIVAIVAAVVSVSQEKIAQTGALIFAVVVLHNALGLALGFVLAKIFKLSLPKQKALSIEIGMQNSGLGVALAMAYFNPLSAVPSAIFSVWHNISGPILATVFANMQDKKSDERQKCEALGVPVR</sequence>
<dbReference type="Proteomes" id="UP000250086">
    <property type="component" value="Unassembled WGS sequence"/>
</dbReference>
<name>A0A2X0WS88_9GAMM</name>